<accession>A0ABQ2MBM3</accession>
<dbReference type="PANTHER" id="PTHR43046:SF12">
    <property type="entry name" value="GDP-MANNOSE MANNOSYL HYDROLASE"/>
    <property type="match status" value="1"/>
</dbReference>
<dbReference type="PROSITE" id="PS51462">
    <property type="entry name" value="NUDIX"/>
    <property type="match status" value="1"/>
</dbReference>
<dbReference type="RefSeq" id="WP_164317117.1">
    <property type="nucleotide sequence ID" value="NZ_BMNG01000010.1"/>
</dbReference>
<keyword evidence="2" id="KW-0378">Hydrolase</keyword>
<dbReference type="InterPro" id="IPR000086">
    <property type="entry name" value="NUDIX_hydrolase_dom"/>
</dbReference>
<dbReference type="Proteomes" id="UP000656881">
    <property type="component" value="Unassembled WGS sequence"/>
</dbReference>
<evidence type="ECO:0000256" key="2">
    <source>
        <dbReference type="ARBA" id="ARBA00022801"/>
    </source>
</evidence>
<dbReference type="EMBL" id="BMNG01000010">
    <property type="protein sequence ID" value="GGO49077.1"/>
    <property type="molecule type" value="Genomic_DNA"/>
</dbReference>
<keyword evidence="6" id="KW-1185">Reference proteome</keyword>
<comment type="cofactor">
    <cofactor evidence="1">
        <name>Mg(2+)</name>
        <dbReference type="ChEBI" id="CHEBI:18420"/>
    </cofactor>
</comment>
<evidence type="ECO:0000259" key="4">
    <source>
        <dbReference type="PROSITE" id="PS51462"/>
    </source>
</evidence>
<dbReference type="Gene3D" id="3.90.79.10">
    <property type="entry name" value="Nucleoside Triphosphate Pyrophosphohydrolase"/>
    <property type="match status" value="1"/>
</dbReference>
<evidence type="ECO:0000256" key="1">
    <source>
        <dbReference type="ARBA" id="ARBA00001946"/>
    </source>
</evidence>
<comment type="caution">
    <text evidence="5">The sequence shown here is derived from an EMBL/GenBank/DDBJ whole genome shotgun (WGS) entry which is preliminary data.</text>
</comment>
<evidence type="ECO:0000313" key="5">
    <source>
        <dbReference type="EMBL" id="GGO49077.1"/>
    </source>
</evidence>
<reference evidence="6" key="1">
    <citation type="journal article" date="2019" name="Int. J. Syst. Evol. Microbiol.">
        <title>The Global Catalogue of Microorganisms (GCM) 10K type strain sequencing project: providing services to taxonomists for standard genome sequencing and annotation.</title>
        <authorList>
            <consortium name="The Broad Institute Genomics Platform"/>
            <consortium name="The Broad Institute Genome Sequencing Center for Infectious Disease"/>
            <person name="Wu L."/>
            <person name="Ma J."/>
        </authorList>
    </citation>
    <scope>NUCLEOTIDE SEQUENCE [LARGE SCALE GENOMIC DNA]</scope>
    <source>
        <strain evidence="6">CGMCC 4.7349</strain>
    </source>
</reference>
<proteinExistence type="predicted"/>
<organism evidence="5 6">
    <name type="scientific">Streptomyces lasiicapitis</name>
    <dbReference type="NCBI Taxonomy" id="1923961"/>
    <lineage>
        <taxon>Bacteria</taxon>
        <taxon>Bacillati</taxon>
        <taxon>Actinomycetota</taxon>
        <taxon>Actinomycetes</taxon>
        <taxon>Kitasatosporales</taxon>
        <taxon>Streptomycetaceae</taxon>
        <taxon>Streptomyces</taxon>
    </lineage>
</organism>
<evidence type="ECO:0000313" key="6">
    <source>
        <dbReference type="Proteomes" id="UP000656881"/>
    </source>
</evidence>
<evidence type="ECO:0000256" key="3">
    <source>
        <dbReference type="ARBA" id="ARBA00022842"/>
    </source>
</evidence>
<gene>
    <name evidence="5" type="ORF">GCM10012286_46190</name>
</gene>
<sequence>MTTRHGREDGTEAAAVSWGASAAAFITDEHGDVLLVNPAHTVYWTLPGGHVEDDELPDAACARELRETLGLDLRVGPLLVAAWLDAGGLMPRVHHVFDAGQVSHRQRSALTQAADGRAGCRFVPPERIDTSLVPPFTLPLWEAALTAHRDKRLVCLDLGT</sequence>
<name>A0ABQ2MBM3_9ACTN</name>
<dbReference type="SUPFAM" id="SSF55811">
    <property type="entry name" value="Nudix"/>
    <property type="match status" value="1"/>
</dbReference>
<dbReference type="PANTHER" id="PTHR43046">
    <property type="entry name" value="GDP-MANNOSE MANNOSYL HYDROLASE"/>
    <property type="match status" value="1"/>
</dbReference>
<dbReference type="InterPro" id="IPR015797">
    <property type="entry name" value="NUDIX_hydrolase-like_dom_sf"/>
</dbReference>
<protein>
    <recommendedName>
        <fullName evidence="4">Nudix hydrolase domain-containing protein</fullName>
    </recommendedName>
</protein>
<keyword evidence="3" id="KW-0460">Magnesium</keyword>
<dbReference type="Pfam" id="PF00293">
    <property type="entry name" value="NUDIX"/>
    <property type="match status" value="1"/>
</dbReference>
<feature type="domain" description="Nudix hydrolase" evidence="4">
    <location>
        <begin position="17"/>
        <end position="146"/>
    </location>
</feature>